<dbReference type="Gene3D" id="3.40.50.720">
    <property type="entry name" value="NAD(P)-binding Rossmann-like Domain"/>
    <property type="match status" value="2"/>
</dbReference>
<dbReference type="EMBL" id="CACVKT020010038">
    <property type="protein sequence ID" value="CAC5424480.1"/>
    <property type="molecule type" value="Genomic_DNA"/>
</dbReference>
<keyword evidence="4" id="KW-1185">Reference proteome</keyword>
<protein>
    <submittedName>
        <fullName evidence="3">HSD17B2</fullName>
        <ecNumber evidence="3">1.1.1.239</ecNumber>
        <ecNumber evidence="3">1.1.1.62</ecNumber>
    </submittedName>
</protein>
<name>A0A6J8EVK7_MYTCO</name>
<keyword evidence="2" id="KW-1133">Transmembrane helix</keyword>
<dbReference type="Proteomes" id="UP000507470">
    <property type="component" value="Unassembled WGS sequence"/>
</dbReference>
<proteinExistence type="predicted"/>
<dbReference type="PANTHER" id="PTHR43313:SF50">
    <property type="entry name" value="GH26015P"/>
    <property type="match status" value="1"/>
</dbReference>
<dbReference type="SUPFAM" id="SSF51735">
    <property type="entry name" value="NAD(P)-binding Rossmann-fold domains"/>
    <property type="match status" value="1"/>
</dbReference>
<dbReference type="PROSITE" id="PS00061">
    <property type="entry name" value="ADH_SHORT"/>
    <property type="match status" value="1"/>
</dbReference>
<dbReference type="GO" id="GO:0004303">
    <property type="term" value="F:estradiol 17-beta-dehydrogenase [NAD(P)+] activity"/>
    <property type="evidence" value="ECO:0007669"/>
    <property type="project" value="UniProtKB-EC"/>
</dbReference>
<dbReference type="InterPro" id="IPR002347">
    <property type="entry name" value="SDR_fam"/>
</dbReference>
<accession>A0A6J8EVK7</accession>
<dbReference type="AlphaFoldDB" id="A0A6J8EVK7"/>
<dbReference type="InterPro" id="IPR020904">
    <property type="entry name" value="Sc_DH/Rdtase_CS"/>
</dbReference>
<dbReference type="GO" id="GO:0008202">
    <property type="term" value="P:steroid metabolic process"/>
    <property type="evidence" value="ECO:0007669"/>
    <property type="project" value="TreeGrafter"/>
</dbReference>
<organism evidence="3 4">
    <name type="scientific">Mytilus coruscus</name>
    <name type="common">Sea mussel</name>
    <dbReference type="NCBI Taxonomy" id="42192"/>
    <lineage>
        <taxon>Eukaryota</taxon>
        <taxon>Metazoa</taxon>
        <taxon>Spiralia</taxon>
        <taxon>Lophotrochozoa</taxon>
        <taxon>Mollusca</taxon>
        <taxon>Bivalvia</taxon>
        <taxon>Autobranchia</taxon>
        <taxon>Pteriomorphia</taxon>
        <taxon>Mytilida</taxon>
        <taxon>Mytiloidea</taxon>
        <taxon>Mytilidae</taxon>
        <taxon>Mytilinae</taxon>
        <taxon>Mytilus</taxon>
    </lineage>
</organism>
<dbReference type="EC" id="1.1.1.239" evidence="3"/>
<feature type="transmembrane region" description="Helical" evidence="2">
    <location>
        <begin position="69"/>
        <end position="87"/>
    </location>
</feature>
<dbReference type="PRINTS" id="PR00081">
    <property type="entry name" value="GDHRDH"/>
</dbReference>
<evidence type="ECO:0000256" key="2">
    <source>
        <dbReference type="SAM" id="Phobius"/>
    </source>
</evidence>
<reference evidence="3 4" key="1">
    <citation type="submission" date="2020-06" db="EMBL/GenBank/DDBJ databases">
        <authorList>
            <person name="Li R."/>
            <person name="Bekaert M."/>
        </authorList>
    </citation>
    <scope>NUCLEOTIDE SEQUENCE [LARGE SCALE GENOMIC DNA]</scope>
    <source>
        <strain evidence="4">wild</strain>
    </source>
</reference>
<evidence type="ECO:0000256" key="1">
    <source>
        <dbReference type="ARBA" id="ARBA00023002"/>
    </source>
</evidence>
<feature type="transmembrane region" description="Helical" evidence="2">
    <location>
        <begin position="36"/>
        <end position="57"/>
    </location>
</feature>
<dbReference type="Pfam" id="PF00106">
    <property type="entry name" value="adh_short"/>
    <property type="match status" value="2"/>
</dbReference>
<keyword evidence="1 3" id="KW-0560">Oxidoreductase</keyword>
<dbReference type="OrthoDB" id="9876299at2759"/>
<keyword evidence="2" id="KW-0472">Membrane</keyword>
<sequence>MTVLFDSDNSIKYGMVREIQQRVELKPISMDMMINLSWATTSISIYILYATVILHWYKSHMIQLRLKDINGLLVLAGLSLCLVKYGLELQGSLVLLLGIVVSYLQLSPVILPINNKAILITGCDRGIGKALAKYLDKAGFKVYAGCLENEGHGKQNLMNSCSPRLQTIQLDVSNESQIKTAAAIVQKDLEMSGMKLWGVINNAGIGMKLWGVINNAGICFIGNVEMMVTEDIHKILAVNYLGPVTVCKHFLPLLRESQGRIVNVASNCGLAPVPLMGPYCASKSALATMSEVWRYEFKMWKIKVCTIIPSGYKTERWWKGASKSVKENYGKDCFYIKHKLKDPDAYLNPDFTEILDNINLALLSVSPKSHYYSGLLSRALPFLYLHLPSCIGDRVMSIMVNWFDFVPKALSQQPKSCH</sequence>
<gene>
    <name evidence="3" type="ORF">MCOR_56381</name>
</gene>
<dbReference type="PANTHER" id="PTHR43313">
    <property type="entry name" value="SHORT-CHAIN DEHYDROGENASE/REDUCTASE FAMILY 9C"/>
    <property type="match status" value="1"/>
</dbReference>
<dbReference type="EC" id="1.1.1.62" evidence="3"/>
<keyword evidence="2" id="KW-0812">Transmembrane</keyword>
<evidence type="ECO:0000313" key="4">
    <source>
        <dbReference type="Proteomes" id="UP000507470"/>
    </source>
</evidence>
<dbReference type="GO" id="GO:0047035">
    <property type="term" value="F:testosterone dehydrogenase (NAD+) activity"/>
    <property type="evidence" value="ECO:0007669"/>
    <property type="project" value="UniProtKB-EC"/>
</dbReference>
<dbReference type="InterPro" id="IPR036291">
    <property type="entry name" value="NAD(P)-bd_dom_sf"/>
</dbReference>
<evidence type="ECO:0000313" key="3">
    <source>
        <dbReference type="EMBL" id="CAC5424480.1"/>
    </source>
</evidence>